<dbReference type="PANTHER" id="PTHR13403">
    <property type="entry name" value="SNURPORTIN1 RNUT1 PROTEIN RNA, U TRANSPORTER 1"/>
    <property type="match status" value="1"/>
</dbReference>
<gene>
    <name evidence="12" type="primary">Snup</name>
    <name evidence="12" type="ORF">Bhyg_07075</name>
</gene>
<comment type="similarity">
    <text evidence="4">Belongs to the snurportin family.</text>
</comment>
<evidence type="ECO:0000256" key="9">
    <source>
        <dbReference type="ARBA" id="ARBA00023242"/>
    </source>
</evidence>
<dbReference type="EMBL" id="WJQU01000002">
    <property type="protein sequence ID" value="KAJ6642129.1"/>
    <property type="molecule type" value="Genomic_DNA"/>
</dbReference>
<dbReference type="Proteomes" id="UP001151699">
    <property type="component" value="Chromosome B"/>
</dbReference>
<dbReference type="PANTHER" id="PTHR13403:SF6">
    <property type="entry name" value="SNURPORTIN-1"/>
    <property type="match status" value="1"/>
</dbReference>
<dbReference type="Gene3D" id="3.30.470.30">
    <property type="entry name" value="DNA ligase/mRNA capping enzyme"/>
    <property type="match status" value="2"/>
</dbReference>
<dbReference type="InterPro" id="IPR017336">
    <property type="entry name" value="Snurportin-1"/>
</dbReference>
<keyword evidence="9" id="KW-0539">Nucleus</keyword>
<evidence type="ECO:0000256" key="2">
    <source>
        <dbReference type="ARBA" id="ARBA00004123"/>
    </source>
</evidence>
<accession>A0A9Q0N3W8</accession>
<evidence type="ECO:0000256" key="8">
    <source>
        <dbReference type="ARBA" id="ARBA00022884"/>
    </source>
</evidence>
<evidence type="ECO:0000256" key="7">
    <source>
        <dbReference type="ARBA" id="ARBA00022490"/>
    </source>
</evidence>
<evidence type="ECO:0000256" key="6">
    <source>
        <dbReference type="ARBA" id="ARBA00022448"/>
    </source>
</evidence>
<proteinExistence type="inferred from homology"/>
<dbReference type="InterPro" id="IPR047857">
    <property type="entry name" value="Snurportin1_C"/>
</dbReference>
<comment type="function">
    <text evidence="1">Functions as an U snRNP-specific nuclear import adapter. Involved in the trimethylguanosine (m3G)-cap-dependent nuclear import of U snRNPs. Binds specifically to the terminal m3G-cap U snRNAs.</text>
</comment>
<evidence type="ECO:0000256" key="4">
    <source>
        <dbReference type="ARBA" id="ARBA00007540"/>
    </source>
</evidence>
<evidence type="ECO:0000313" key="12">
    <source>
        <dbReference type="EMBL" id="KAJ6642129.1"/>
    </source>
</evidence>
<feature type="domain" description="Snurportin-1 m3G cap-binding" evidence="11">
    <location>
        <begin position="155"/>
        <end position="186"/>
    </location>
</feature>
<keyword evidence="6" id="KW-0813">Transport</keyword>
<sequence>MATPERSGFIKSRSLQQQKRNKRRLLEVTKQKEQRRIDKFLQFSQWMDEMPSDFDEWFMVPCPKGQRCISVAMKGCTRIYNKFGGLVNEFRSRIPGDNRKKETLTVLDCFAVTSGQVTKYMVLDVLYYANLDFTDCETSNDFSMNKCLLTYPMWGDEDIHLDGFMFYHEKSLYADGRTPLVRWLLPFMVREILKYKYFMDVRYMEEPADYENASTYIKNVKKKKKRCNNGVGDQGMGKEANGPDTDILEHEKCLNKVY</sequence>
<protein>
    <recommendedName>
        <fullName evidence="5">Snurportin-1</fullName>
    </recommendedName>
</protein>
<keyword evidence="7" id="KW-0963">Cytoplasm</keyword>
<comment type="caution">
    <text evidence="12">The sequence shown here is derived from an EMBL/GenBank/DDBJ whole genome shotgun (WGS) entry which is preliminary data.</text>
</comment>
<dbReference type="OrthoDB" id="10003593at2759"/>
<evidence type="ECO:0000259" key="11">
    <source>
        <dbReference type="Pfam" id="PF21974"/>
    </source>
</evidence>
<evidence type="ECO:0000256" key="5">
    <source>
        <dbReference type="ARBA" id="ARBA00016034"/>
    </source>
</evidence>
<dbReference type="SUPFAM" id="SSF56091">
    <property type="entry name" value="DNA ligase/mRNA capping enzyme, catalytic domain"/>
    <property type="match status" value="1"/>
</dbReference>
<name>A0A9Q0N3W8_9DIPT</name>
<organism evidence="12 13">
    <name type="scientific">Pseudolycoriella hygida</name>
    <dbReference type="NCBI Taxonomy" id="35572"/>
    <lineage>
        <taxon>Eukaryota</taxon>
        <taxon>Metazoa</taxon>
        <taxon>Ecdysozoa</taxon>
        <taxon>Arthropoda</taxon>
        <taxon>Hexapoda</taxon>
        <taxon>Insecta</taxon>
        <taxon>Pterygota</taxon>
        <taxon>Neoptera</taxon>
        <taxon>Endopterygota</taxon>
        <taxon>Diptera</taxon>
        <taxon>Nematocera</taxon>
        <taxon>Sciaroidea</taxon>
        <taxon>Sciaridae</taxon>
        <taxon>Pseudolycoriella</taxon>
    </lineage>
</organism>
<dbReference type="GO" id="GO:0005634">
    <property type="term" value="C:nucleus"/>
    <property type="evidence" value="ECO:0007669"/>
    <property type="project" value="UniProtKB-SubCell"/>
</dbReference>
<dbReference type="GO" id="GO:0005737">
    <property type="term" value="C:cytoplasm"/>
    <property type="evidence" value="ECO:0007669"/>
    <property type="project" value="UniProtKB-SubCell"/>
</dbReference>
<keyword evidence="13" id="KW-1185">Reference proteome</keyword>
<dbReference type="AlphaFoldDB" id="A0A9Q0N3W8"/>
<evidence type="ECO:0000256" key="3">
    <source>
        <dbReference type="ARBA" id="ARBA00004496"/>
    </source>
</evidence>
<evidence type="ECO:0000313" key="13">
    <source>
        <dbReference type="Proteomes" id="UP001151699"/>
    </source>
</evidence>
<feature type="region of interest" description="Disordered" evidence="10">
    <location>
        <begin position="1"/>
        <end position="21"/>
    </location>
</feature>
<evidence type="ECO:0000256" key="1">
    <source>
        <dbReference type="ARBA" id="ARBA00003975"/>
    </source>
</evidence>
<keyword evidence="8" id="KW-0694">RNA-binding</keyword>
<evidence type="ECO:0000256" key="10">
    <source>
        <dbReference type="SAM" id="MobiDB-lite"/>
    </source>
</evidence>
<feature type="domain" description="Snurportin-1 m3G cap-binding" evidence="11">
    <location>
        <begin position="42"/>
        <end position="142"/>
    </location>
</feature>
<reference evidence="12" key="1">
    <citation type="submission" date="2022-07" db="EMBL/GenBank/DDBJ databases">
        <authorList>
            <person name="Trinca V."/>
            <person name="Uliana J.V.C."/>
            <person name="Torres T.T."/>
            <person name="Ward R.J."/>
            <person name="Monesi N."/>
        </authorList>
    </citation>
    <scope>NUCLEOTIDE SEQUENCE</scope>
    <source>
        <strain evidence="12">HSMRA1968</strain>
        <tissue evidence="12">Whole embryos</tissue>
    </source>
</reference>
<dbReference type="GO" id="GO:0061015">
    <property type="term" value="P:snRNA import into nucleus"/>
    <property type="evidence" value="ECO:0007669"/>
    <property type="project" value="InterPro"/>
</dbReference>
<dbReference type="Pfam" id="PF21974">
    <property type="entry name" value="SPN1_m3Gcap_bd"/>
    <property type="match status" value="2"/>
</dbReference>
<comment type="subcellular location">
    <subcellularLocation>
        <location evidence="3">Cytoplasm</location>
    </subcellularLocation>
    <subcellularLocation>
        <location evidence="2">Nucleus</location>
    </subcellularLocation>
</comment>
<dbReference type="GO" id="GO:0003723">
    <property type="term" value="F:RNA binding"/>
    <property type="evidence" value="ECO:0007669"/>
    <property type="project" value="UniProtKB-KW"/>
</dbReference>